<protein>
    <submittedName>
        <fullName evidence="8">Putative ABC transporter permease protein RF_0080</fullName>
    </submittedName>
</protein>
<reference key="1">
    <citation type="journal article" date="2011" name="Mol. Biol. Evol.">
        <title>Unity in variety -- the pan-genome of the Chlamydiae.</title>
        <authorList>
            <person name="Collingro A."/>
            <person name="Tischler P."/>
            <person name="Weinmaier T."/>
            <person name="Penz T."/>
            <person name="Heinz E."/>
            <person name="Brunham R.C."/>
            <person name="Read T.D."/>
            <person name="Bavoil P.M."/>
            <person name="Sachse K."/>
            <person name="Kahane S."/>
            <person name="Friedman M.G."/>
            <person name="Rattei T."/>
            <person name="Myers G.S.A."/>
            <person name="Horn M."/>
        </authorList>
    </citation>
    <scope>NUCLEOTIDE SEQUENCE</scope>
    <source>
        <strain>Z</strain>
    </source>
</reference>
<feature type="transmembrane region" description="Helical" evidence="7">
    <location>
        <begin position="192"/>
        <end position="212"/>
    </location>
</feature>
<feature type="transmembrane region" description="Helical" evidence="7">
    <location>
        <begin position="233"/>
        <end position="253"/>
    </location>
</feature>
<accession>F8L849</accession>
<feature type="transmembrane region" description="Helical" evidence="7">
    <location>
        <begin position="151"/>
        <end position="172"/>
    </location>
</feature>
<reference evidence="8 9" key="2">
    <citation type="journal article" date="2011" name="Mol. Biol. Evol.">
        <title>Unity in variety--the pan-genome of the Chlamydiae.</title>
        <authorList>
            <person name="Collingro A."/>
            <person name="Tischler P."/>
            <person name="Weinmaier T."/>
            <person name="Penz T."/>
            <person name="Heinz E."/>
            <person name="Brunham R.C."/>
            <person name="Read T.D."/>
            <person name="Bavoil P.M."/>
            <person name="Sachse K."/>
            <person name="Kahane S."/>
            <person name="Friedman M.G."/>
            <person name="Rattei T."/>
            <person name="Myers G.S."/>
            <person name="Horn M."/>
        </authorList>
    </citation>
    <scope>NUCLEOTIDE SEQUENCE [LARGE SCALE GENOMIC DNA]</scope>
    <source>
        <strain evidence="9">ATCC VR-1471 / Z</strain>
    </source>
</reference>
<evidence type="ECO:0000256" key="1">
    <source>
        <dbReference type="ARBA" id="ARBA00004141"/>
    </source>
</evidence>
<feature type="transmembrane region" description="Helical" evidence="7">
    <location>
        <begin position="10"/>
        <end position="29"/>
    </location>
</feature>
<evidence type="ECO:0000256" key="4">
    <source>
        <dbReference type="ARBA" id="ARBA00022692"/>
    </source>
</evidence>
<comment type="subcellular location">
    <subcellularLocation>
        <location evidence="1">Membrane</location>
        <topology evidence="1">Multi-pass membrane protein</topology>
    </subcellularLocation>
</comment>
<dbReference type="PANTHER" id="PTHR30188:SF4">
    <property type="entry name" value="PROTEIN TRIGALACTOSYLDIACYLGLYCEROL 1, CHLOROPLASTIC"/>
    <property type="match status" value="1"/>
</dbReference>
<evidence type="ECO:0000256" key="3">
    <source>
        <dbReference type="ARBA" id="ARBA00022448"/>
    </source>
</evidence>
<evidence type="ECO:0000313" key="9">
    <source>
        <dbReference type="Proteomes" id="UP000000496"/>
    </source>
</evidence>
<gene>
    <name evidence="8" type="ordered locus">SNE_A10820</name>
</gene>
<organism evidence="8 9">
    <name type="scientific">Simkania negevensis (strain ATCC VR-1471 / DSM 27360 / Z)</name>
    <dbReference type="NCBI Taxonomy" id="331113"/>
    <lineage>
        <taxon>Bacteria</taxon>
        <taxon>Pseudomonadati</taxon>
        <taxon>Chlamydiota</taxon>
        <taxon>Chlamydiia</taxon>
        <taxon>Parachlamydiales</taxon>
        <taxon>Simkaniaceae</taxon>
        <taxon>Simkania</taxon>
    </lineage>
</organism>
<dbReference type="InterPro" id="IPR003453">
    <property type="entry name" value="ABC_MlaE_roteobac"/>
</dbReference>
<dbReference type="InterPro" id="IPR030802">
    <property type="entry name" value="Permease_MalE"/>
</dbReference>
<dbReference type="EMBL" id="FR872582">
    <property type="protein sequence ID" value="CCB88959.1"/>
    <property type="molecule type" value="Genomic_DNA"/>
</dbReference>
<evidence type="ECO:0000256" key="7">
    <source>
        <dbReference type="RuleBase" id="RU362044"/>
    </source>
</evidence>
<dbReference type="OrthoDB" id="9810518at2"/>
<sequence length="261" mass="28684">MRFLLEKLRFLVSTGEYVLMIWNVTLATFKRPPHWYLIREQLYNIGVLSLPVVAMTGFSTGLVLAAQSFFQLSDKGLAGATGLMVGKAMMTELGPVLTAFMVTGRVGAAMCAELGTMCVSEQVDALETMAVSPNRHLIAPRFIAGTFMMPLLTVFSIFMGIFGGYLISVFYFHMSPTTYFDPMPIYMNNFDLLTGVVKAVIFGIIIVTISCYKGLTTRGGAEGVGRSTTNSVVICYTFILFTNFLITLGLNLLQNATGWFK</sequence>
<name>F8L849_SIMNZ</name>
<dbReference type="GO" id="GO:0005548">
    <property type="term" value="F:phospholipid transporter activity"/>
    <property type="evidence" value="ECO:0007669"/>
    <property type="project" value="TreeGrafter"/>
</dbReference>
<evidence type="ECO:0000256" key="6">
    <source>
        <dbReference type="ARBA" id="ARBA00023136"/>
    </source>
</evidence>
<dbReference type="GO" id="GO:0043190">
    <property type="term" value="C:ATP-binding cassette (ABC) transporter complex"/>
    <property type="evidence" value="ECO:0007669"/>
    <property type="project" value="InterPro"/>
</dbReference>
<keyword evidence="3" id="KW-0813">Transport</keyword>
<feature type="transmembrane region" description="Helical" evidence="7">
    <location>
        <begin position="41"/>
        <end position="65"/>
    </location>
</feature>
<dbReference type="eggNOG" id="COG0767">
    <property type="taxonomic scope" value="Bacteria"/>
</dbReference>
<evidence type="ECO:0000256" key="5">
    <source>
        <dbReference type="ARBA" id="ARBA00022989"/>
    </source>
</evidence>
<dbReference type="Pfam" id="PF02405">
    <property type="entry name" value="MlaE"/>
    <property type="match status" value="1"/>
</dbReference>
<dbReference type="STRING" id="331113.SNE_A10820"/>
<keyword evidence="5 7" id="KW-1133">Transmembrane helix</keyword>
<proteinExistence type="inferred from homology"/>
<evidence type="ECO:0000256" key="2">
    <source>
        <dbReference type="ARBA" id="ARBA00007556"/>
    </source>
</evidence>
<dbReference type="AlphaFoldDB" id="F8L849"/>
<comment type="similarity">
    <text evidence="2 7">Belongs to the MlaE permease family.</text>
</comment>
<dbReference type="RefSeq" id="WP_013943426.1">
    <property type="nucleotide sequence ID" value="NC_015713.1"/>
</dbReference>
<dbReference type="Proteomes" id="UP000000496">
    <property type="component" value="Chromosome gsn.131"/>
</dbReference>
<dbReference type="NCBIfam" id="TIGR00056">
    <property type="entry name" value="MlaE family lipid ABC transporter permease subunit"/>
    <property type="match status" value="1"/>
</dbReference>
<keyword evidence="6 7" id="KW-0472">Membrane</keyword>
<keyword evidence="4 7" id="KW-0812">Transmembrane</keyword>
<keyword evidence="9" id="KW-1185">Reference proteome</keyword>
<dbReference type="HOGENOM" id="CLU_045686_1_1_0"/>
<dbReference type="KEGG" id="sng:SNE_A10820"/>
<evidence type="ECO:0000313" key="8">
    <source>
        <dbReference type="EMBL" id="CCB88959.1"/>
    </source>
</evidence>
<dbReference type="PANTHER" id="PTHR30188">
    <property type="entry name" value="ABC TRANSPORTER PERMEASE PROTEIN-RELATED"/>
    <property type="match status" value="1"/>
</dbReference>